<feature type="region of interest" description="Disordered" evidence="1">
    <location>
        <begin position="173"/>
        <end position="318"/>
    </location>
</feature>
<evidence type="ECO:0000256" key="1">
    <source>
        <dbReference type="SAM" id="MobiDB-lite"/>
    </source>
</evidence>
<organism evidence="3 4">
    <name type="scientific">Sus scrofa</name>
    <name type="common">Pig</name>
    <dbReference type="NCBI Taxonomy" id="9823"/>
    <lineage>
        <taxon>Eukaryota</taxon>
        <taxon>Metazoa</taxon>
        <taxon>Chordata</taxon>
        <taxon>Craniata</taxon>
        <taxon>Vertebrata</taxon>
        <taxon>Euteleostomi</taxon>
        <taxon>Mammalia</taxon>
        <taxon>Eutheria</taxon>
        <taxon>Laurasiatheria</taxon>
        <taxon>Artiodactyla</taxon>
        <taxon>Suina</taxon>
        <taxon>Suidae</taxon>
        <taxon>Sus</taxon>
    </lineage>
</organism>
<dbReference type="Gene3D" id="3.10.20.90">
    <property type="entry name" value="Phosphatidylinositol 3-kinase Catalytic Subunit, Chain A, domain 1"/>
    <property type="match status" value="1"/>
</dbReference>
<dbReference type="InterPro" id="IPR000626">
    <property type="entry name" value="Ubiquitin-like_dom"/>
</dbReference>
<dbReference type="InterPro" id="IPR038169">
    <property type="entry name" value="DC-UbP/UBTD2_N_sf"/>
</dbReference>
<feature type="compositionally biased region" description="Gly residues" evidence="1">
    <location>
        <begin position="211"/>
        <end position="225"/>
    </location>
</feature>
<reference evidence="3 4" key="1">
    <citation type="submission" date="2017-08" db="EMBL/GenBank/DDBJ databases">
        <title>USMARCv1.0.</title>
        <authorList>
            <person name="Hannum G.I."/>
            <person name="Koren S."/>
            <person name="Schroeder S.G."/>
            <person name="Chin S.C."/>
            <person name="Nonneman D.J."/>
            <person name="Becker S.A."/>
            <person name="Rosen B.D."/>
            <person name="Bickhart D.M."/>
            <person name="Putnam N.H."/>
            <person name="Green R.E."/>
            <person name="Tuggle C.K."/>
            <person name="Liu H."/>
            <person name="Rohrer G.A."/>
            <person name="Warr A."/>
            <person name="Hall R."/>
            <person name="Kim K."/>
            <person name="Hume D.A."/>
            <person name="Talbot R."/>
            <person name="Chow W."/>
            <person name="Howe K."/>
            <person name="Schwartz A.S."/>
            <person name="Watson M."/>
            <person name="Archibald A.L."/>
            <person name="Phillippy A.M."/>
            <person name="Smith T.P.L."/>
        </authorList>
    </citation>
    <scope>NUCLEOTIDE SEQUENCE [LARGE SCALE GENOMIC DNA]</scope>
</reference>
<feature type="region of interest" description="Disordered" evidence="1">
    <location>
        <begin position="47"/>
        <end position="142"/>
    </location>
</feature>
<dbReference type="Ensembl" id="ENSSSCT00070030774.1">
    <property type="protein sequence ID" value="ENSSSCP00070025667.1"/>
    <property type="gene ID" value="ENSSSCG00070015675.1"/>
</dbReference>
<dbReference type="Gene3D" id="1.20.225.20">
    <property type="entry name" value="Ub domain-containing protein, DC-UbP/UBTD2, N-terminal domain"/>
    <property type="match status" value="1"/>
</dbReference>
<feature type="compositionally biased region" description="Basic and acidic residues" evidence="1">
    <location>
        <begin position="14"/>
        <end position="27"/>
    </location>
</feature>
<dbReference type="InterPro" id="IPR032752">
    <property type="entry name" value="DC-UbP/UBTD2_N"/>
</dbReference>
<feature type="compositionally biased region" description="Low complexity" evidence="1">
    <location>
        <begin position="86"/>
        <end position="98"/>
    </location>
</feature>
<dbReference type="CDD" id="cd17121">
    <property type="entry name" value="Ubl_UBTD2"/>
    <property type="match status" value="1"/>
</dbReference>
<feature type="compositionally biased region" description="Low complexity" evidence="1">
    <location>
        <begin position="226"/>
        <end position="256"/>
    </location>
</feature>
<accession>A0A4X1UBN0</accession>
<dbReference type="SUPFAM" id="SSF54236">
    <property type="entry name" value="Ubiquitin-like"/>
    <property type="match status" value="1"/>
</dbReference>
<dbReference type="InterPro" id="IPR039869">
    <property type="entry name" value="UBTD1/2"/>
</dbReference>
<feature type="region of interest" description="Disordered" evidence="1">
    <location>
        <begin position="1"/>
        <end position="27"/>
    </location>
</feature>
<proteinExistence type="predicted"/>
<feature type="compositionally biased region" description="Basic and acidic residues" evidence="1">
    <location>
        <begin position="303"/>
        <end position="312"/>
    </location>
</feature>
<dbReference type="PANTHER" id="PTHR13609">
    <property type="entry name" value="UBIQUITIN DOMAIN CONTAINING 1 PROTEIN-RELATED"/>
    <property type="match status" value="1"/>
</dbReference>
<dbReference type="SMART" id="SM00213">
    <property type="entry name" value="UBQ"/>
    <property type="match status" value="1"/>
</dbReference>
<feature type="compositionally biased region" description="Pro residues" evidence="1">
    <location>
        <begin position="1"/>
        <end position="10"/>
    </location>
</feature>
<feature type="domain" description="Ubiquitin-like" evidence="2">
    <location>
        <begin position="423"/>
        <end position="496"/>
    </location>
</feature>
<dbReference type="InterPro" id="IPR029071">
    <property type="entry name" value="Ubiquitin-like_domsf"/>
</dbReference>
<feature type="compositionally biased region" description="Polar residues" evidence="1">
    <location>
        <begin position="280"/>
        <end position="292"/>
    </location>
</feature>
<feature type="compositionally biased region" description="Low complexity" evidence="1">
    <location>
        <begin position="47"/>
        <end position="71"/>
    </location>
</feature>
<evidence type="ECO:0000313" key="4">
    <source>
        <dbReference type="Proteomes" id="UP000314985"/>
    </source>
</evidence>
<name>A0A4X1UBN0_PIG</name>
<dbReference type="Proteomes" id="UP000314985">
    <property type="component" value="Chromosome 16"/>
</dbReference>
<dbReference type="AlphaFoldDB" id="A0A4X1UBN0"/>
<feature type="compositionally biased region" description="Low complexity" evidence="1">
    <location>
        <begin position="191"/>
        <end position="202"/>
    </location>
</feature>
<dbReference type="PROSITE" id="PS50053">
    <property type="entry name" value="UBIQUITIN_2"/>
    <property type="match status" value="1"/>
</dbReference>
<gene>
    <name evidence="3" type="primary">UBTD2</name>
</gene>
<reference evidence="3" key="2">
    <citation type="submission" date="2025-08" db="UniProtKB">
        <authorList>
            <consortium name="Ensembl"/>
        </authorList>
    </citation>
    <scope>IDENTIFICATION</scope>
</reference>
<evidence type="ECO:0000313" key="3">
    <source>
        <dbReference type="Ensembl" id="ENSSSCP00070025667.1"/>
    </source>
</evidence>
<sequence length="505" mass="54376">SLPSLCPRPPTRIYQKEKELTPAKESETRFRPFLLLPSHFCSSIPSLSLSSLSSPPLLSPSSTPASPASSPGLIPPSPPFHRFRAPSPLQLSSLSLPSARGPARSQSARGLLRPRPPRRFRAGPAKPRPRVRRAAPRGGGRWGLADRRRWCGACLGARVRGCEGVRRALRPARDGPAPAWRGRAGGEGGARARPARQAARGLRWARRKGPSQGGGWSGEGGGGWAAAGERSGAPGRSSAAAAAAAAAPEEAEAAAGPDERPEVADEAPGAPMGGCVGAQHDSSGSLNENSEGTGVALGRNQPLKKEKPKWKSDYPMTDGQLRSKRDEFWDTAPAFEGRKEIWDALKAAAHAFESNDHELAQAIIDGANITLPHGALTECYDELGNRYQLPVYCLAPPINMIEEKSDIETLDIPDPPPNSGYESQLRLRLSTGKDLKLVVRSTDTVYHMKRRLHAAEGVEPASQRWFFSGRPLTDKMKLEELKIPKDYVVQVIMSQPLQSPTPVEN</sequence>
<feature type="compositionally biased region" description="Basic residues" evidence="1">
    <location>
        <begin position="115"/>
        <end position="135"/>
    </location>
</feature>
<dbReference type="Pfam" id="PF00240">
    <property type="entry name" value="ubiquitin"/>
    <property type="match status" value="1"/>
</dbReference>
<dbReference type="Pfam" id="PF16455">
    <property type="entry name" value="UBD"/>
    <property type="match status" value="1"/>
</dbReference>
<protein>
    <submittedName>
        <fullName evidence="3">Ubiquitin domain containing 2</fullName>
    </submittedName>
</protein>
<evidence type="ECO:0000259" key="2">
    <source>
        <dbReference type="PROSITE" id="PS50053"/>
    </source>
</evidence>